<dbReference type="Gene3D" id="3.20.20.140">
    <property type="entry name" value="Metal-dependent hydrolases"/>
    <property type="match status" value="1"/>
</dbReference>
<dbReference type="AlphaFoldDB" id="A0A3N4Q7W0"/>
<organism evidence="2 3">
    <name type="scientific">Chitinophaga lutea</name>
    <dbReference type="NCBI Taxonomy" id="2488634"/>
    <lineage>
        <taxon>Bacteria</taxon>
        <taxon>Pseudomonadati</taxon>
        <taxon>Bacteroidota</taxon>
        <taxon>Chitinophagia</taxon>
        <taxon>Chitinophagales</taxon>
        <taxon>Chitinophagaceae</taxon>
        <taxon>Chitinophaga</taxon>
    </lineage>
</organism>
<sequence>MSEKPVINCHTHIFTGDSVPPWLAKQFVPWPFYFLLPVTGLVRLCRAWFRGPHRWRHHSWHKKISRALYRCWILLRRNYIISILHTISGIVLTYHVLFFIWDWLGRWMSPEGWLAGKIGALRALLESWKLVVPIGNTWLQLLCLVVLLTMFPSGRNFLFFILRKSWKFLRSLPGEQTLRLLQRYMNLGRFSFHEKQSTILGRLIRQYEKGTQFIVLPMDMDYMGAGKAPVPYLEQLEELGKLKKKPELKDIIHPFVFADPRRMEKEPGYFRYHVVNGRIVLDDCILKTCLEEQAFAGIKIYPALGYFPFDARLLPLYKYAADNEIPVMTHCIKGTIFYRGKKQKAWDEHPVFKQAMGQGEYQPLLLPQKKAIDYTLNFTHPLNYLCLLHPGLLKELVDKDPVLHPVFGYDPATGAMTQNLEHLKICFGHFGGEDQWERFFEHDRENYAARLFTHPERGLEFLTDGDGAPAPGKPEQVWKGVDWYTIICSLMLQYEHVYADISYILHDGEAVFPLLKQTLQHPRLKTRVLYGTDFYVVRNHKSDKNLHALMLTGLSDAEFDLIARINPTDYLR</sequence>
<feature type="transmembrane region" description="Helical" evidence="1">
    <location>
        <begin position="138"/>
        <end position="162"/>
    </location>
</feature>
<gene>
    <name evidence="2" type="ORF">EGT74_00950</name>
</gene>
<dbReference type="SUPFAM" id="SSF51556">
    <property type="entry name" value="Metallo-dependent hydrolases"/>
    <property type="match status" value="1"/>
</dbReference>
<feature type="transmembrane region" description="Helical" evidence="1">
    <location>
        <begin position="79"/>
        <end position="101"/>
    </location>
</feature>
<keyword evidence="1" id="KW-0472">Membrane</keyword>
<accession>A0A3N4Q7W0</accession>
<dbReference type="InterPro" id="IPR032466">
    <property type="entry name" value="Metal_Hydrolase"/>
</dbReference>
<evidence type="ECO:0000256" key="1">
    <source>
        <dbReference type="SAM" id="Phobius"/>
    </source>
</evidence>
<feature type="transmembrane region" description="Helical" evidence="1">
    <location>
        <begin position="30"/>
        <end position="49"/>
    </location>
</feature>
<keyword evidence="3" id="KW-1185">Reference proteome</keyword>
<protein>
    <submittedName>
        <fullName evidence="2">Uncharacterized protein</fullName>
    </submittedName>
</protein>
<comment type="caution">
    <text evidence="2">The sequence shown here is derived from an EMBL/GenBank/DDBJ whole genome shotgun (WGS) entry which is preliminary data.</text>
</comment>
<dbReference type="EMBL" id="RPDH01000001">
    <property type="protein sequence ID" value="RPE12157.1"/>
    <property type="molecule type" value="Genomic_DNA"/>
</dbReference>
<evidence type="ECO:0000313" key="2">
    <source>
        <dbReference type="EMBL" id="RPE12157.1"/>
    </source>
</evidence>
<proteinExistence type="predicted"/>
<dbReference type="OrthoDB" id="1407586at2"/>
<name>A0A3N4Q7W0_9BACT</name>
<evidence type="ECO:0000313" key="3">
    <source>
        <dbReference type="Proteomes" id="UP000278351"/>
    </source>
</evidence>
<dbReference type="RefSeq" id="WP_123844596.1">
    <property type="nucleotide sequence ID" value="NZ_RPDH01000001.1"/>
</dbReference>
<keyword evidence="1" id="KW-1133">Transmembrane helix</keyword>
<reference evidence="2 3" key="1">
    <citation type="submission" date="2018-11" db="EMBL/GenBank/DDBJ databases">
        <title>Chitinophaga lutea sp.nov., isolate from arsenic contaminated soil.</title>
        <authorList>
            <person name="Zong Y."/>
        </authorList>
    </citation>
    <scope>NUCLEOTIDE SEQUENCE [LARGE SCALE GENOMIC DNA]</scope>
    <source>
        <strain evidence="2 3">ZY74</strain>
    </source>
</reference>
<keyword evidence="1" id="KW-0812">Transmembrane</keyword>
<dbReference type="Proteomes" id="UP000278351">
    <property type="component" value="Unassembled WGS sequence"/>
</dbReference>